<dbReference type="Gene3D" id="4.10.110.20">
    <property type="entry name" value="Variant surface glycoprotein MITAT 1.2, VSG 221, C-terminal domain"/>
    <property type="match status" value="1"/>
</dbReference>
<comment type="subcellular location">
    <subcellularLocation>
        <location evidence="2">Cell membrane</location>
        <topology evidence="2">Lipid-anchor</topology>
        <topology evidence="2">GPI-anchor</topology>
    </subcellularLocation>
</comment>
<evidence type="ECO:0000256" key="4">
    <source>
        <dbReference type="ARBA" id="ARBA00022622"/>
    </source>
</evidence>
<dbReference type="RefSeq" id="XP_803373.1">
    <property type="nucleotide sequence ID" value="XM_798280.1"/>
</dbReference>
<dbReference type="AlphaFoldDB" id="Q38G46"/>
<dbReference type="Proteomes" id="UP000008524">
    <property type="component" value="Chromosome 9"/>
</dbReference>
<feature type="region of interest" description="Disordered" evidence="10">
    <location>
        <begin position="371"/>
        <end position="390"/>
    </location>
</feature>
<evidence type="ECO:0000256" key="5">
    <source>
        <dbReference type="ARBA" id="ARBA00022729"/>
    </source>
</evidence>
<evidence type="ECO:0000256" key="8">
    <source>
        <dbReference type="ARBA" id="ARBA00023288"/>
    </source>
</evidence>
<feature type="domain" description="Trypanosome variant surface glycoprotein B-type N-terminal" evidence="13">
    <location>
        <begin position="9"/>
        <end position="344"/>
    </location>
</feature>
<evidence type="ECO:0000256" key="7">
    <source>
        <dbReference type="ARBA" id="ARBA00023180"/>
    </source>
</evidence>
<evidence type="ECO:0000256" key="1">
    <source>
        <dbReference type="ARBA" id="ARBA00002523"/>
    </source>
</evidence>
<keyword evidence="3" id="KW-1003">Cell membrane</keyword>
<evidence type="ECO:0000259" key="13">
    <source>
        <dbReference type="Pfam" id="PF13206"/>
    </source>
</evidence>
<name>Q38G46_TRYB2</name>
<protein>
    <submittedName>
        <fullName evidence="14">Variant surface glycoprotein (VSG), putative</fullName>
    </submittedName>
</protein>
<keyword evidence="5 11" id="KW-0732">Signal</keyword>
<evidence type="ECO:0000256" key="11">
    <source>
        <dbReference type="SAM" id="SignalP"/>
    </source>
</evidence>
<evidence type="ECO:0000256" key="2">
    <source>
        <dbReference type="ARBA" id="ARBA00004609"/>
    </source>
</evidence>
<organism evidence="14 15">
    <name type="scientific">Trypanosoma brucei brucei (strain 927/4 GUTat10.1)</name>
    <dbReference type="NCBI Taxonomy" id="185431"/>
    <lineage>
        <taxon>Eukaryota</taxon>
        <taxon>Discoba</taxon>
        <taxon>Euglenozoa</taxon>
        <taxon>Kinetoplastea</taxon>
        <taxon>Metakinetoplastina</taxon>
        <taxon>Trypanosomatida</taxon>
        <taxon>Trypanosomatidae</taxon>
        <taxon>Trypanosoma</taxon>
    </lineage>
</organism>
<feature type="domain" description="Trypanosome variant surface glycoprotein C-terminal" evidence="12">
    <location>
        <begin position="389"/>
        <end position="498"/>
    </location>
</feature>
<evidence type="ECO:0000256" key="9">
    <source>
        <dbReference type="SAM" id="Coils"/>
    </source>
</evidence>
<dbReference type="SUPFAM" id="SSF118251">
    <property type="entry name" value="Variant surface glycoprotein MITAT 1.2, VSG 221, C-terminal domain"/>
    <property type="match status" value="1"/>
</dbReference>
<feature type="coiled-coil region" evidence="9">
    <location>
        <begin position="320"/>
        <end position="356"/>
    </location>
</feature>
<keyword evidence="9" id="KW-0175">Coiled coil</keyword>
<feature type="chain" id="PRO_5004221977" evidence="11">
    <location>
        <begin position="22"/>
        <end position="499"/>
    </location>
</feature>
<keyword evidence="8" id="KW-0449">Lipoprotein</keyword>
<proteinExistence type="predicted"/>
<evidence type="ECO:0000313" key="14">
    <source>
        <dbReference type="EMBL" id="EAN76224.1"/>
    </source>
</evidence>
<evidence type="ECO:0000259" key="12">
    <source>
        <dbReference type="Pfam" id="PF10659"/>
    </source>
</evidence>
<feature type="compositionally biased region" description="Basic and acidic residues" evidence="10">
    <location>
        <begin position="437"/>
        <end position="462"/>
    </location>
</feature>
<dbReference type="GO" id="GO:0098552">
    <property type="term" value="C:side of membrane"/>
    <property type="evidence" value="ECO:0007669"/>
    <property type="project" value="UniProtKB-KW"/>
</dbReference>
<evidence type="ECO:0000256" key="6">
    <source>
        <dbReference type="ARBA" id="ARBA00023136"/>
    </source>
</evidence>
<dbReference type="Pfam" id="PF10659">
    <property type="entry name" value="Trypan_glycop_C"/>
    <property type="match status" value="1"/>
</dbReference>
<accession>Q38G46</accession>
<dbReference type="InterPro" id="IPR025932">
    <property type="entry name" value="Trypano_VSG_B_N_dom"/>
</dbReference>
<dbReference type="InterPro" id="IPR019609">
    <property type="entry name" value="Variant_surf_glycoprt_trypan_C"/>
</dbReference>
<dbReference type="Pfam" id="PF13206">
    <property type="entry name" value="VSG_B"/>
    <property type="match status" value="1"/>
</dbReference>
<keyword evidence="6" id="KW-0472">Membrane</keyword>
<reference evidence="14 15" key="2">
    <citation type="journal article" date="2005" name="Science">
        <title>The genome of the African trypanosome Trypanosoma brucei.</title>
        <authorList>
            <person name="Berriman M."/>
            <person name="Ghedin E."/>
            <person name="Hertz-Fowler C."/>
            <person name="Blandin G."/>
            <person name="Renauld H."/>
            <person name="Bartholomeu D.C."/>
            <person name="Lennard N.J."/>
            <person name="Caler E."/>
            <person name="Hamlin N.E."/>
            <person name="Haas B."/>
            <person name="Bohme U."/>
            <person name="Hannick L."/>
            <person name="Aslett M.A."/>
            <person name="Shallom J."/>
            <person name="Marcello L."/>
            <person name="Hou L."/>
            <person name="Wickstead B."/>
            <person name="Alsmark U.C."/>
            <person name="Arrowsmith C."/>
            <person name="Atkin R.J."/>
            <person name="Barron A.J."/>
            <person name="Bringaud F."/>
            <person name="Brooks K."/>
            <person name="Carrington M."/>
            <person name="Cherevach I."/>
            <person name="Chillingworth T.J."/>
            <person name="Churcher C."/>
            <person name="Clark L.N."/>
            <person name="Corton C.H."/>
            <person name="Cronin A."/>
            <person name="Davies R.M."/>
            <person name="Doggett J."/>
            <person name="Djikeng A."/>
            <person name="Feldblyum T."/>
            <person name="Field M.C."/>
            <person name="Fraser A."/>
            <person name="Goodhead I."/>
            <person name="Hance Z."/>
            <person name="Harper D."/>
            <person name="Harris B.R."/>
            <person name="Hauser H."/>
            <person name="Hostetler J."/>
            <person name="Ivens A."/>
            <person name="Jagels K."/>
            <person name="Johnson D."/>
            <person name="Johnson J."/>
            <person name="Jones K."/>
            <person name="Kerhornou A.X."/>
            <person name="Koo H."/>
            <person name="Larke N."/>
            <person name="Landfear S."/>
            <person name="Larkin C."/>
            <person name="Leech V."/>
            <person name="Line A."/>
            <person name="Lord A."/>
            <person name="Macleod A."/>
            <person name="Mooney P.J."/>
            <person name="Moule S."/>
            <person name="Martin D.M."/>
            <person name="Morgan G.W."/>
            <person name="Mungall K."/>
            <person name="Norbertczak H."/>
            <person name="Ormond D."/>
            <person name="Pai G."/>
            <person name="Peacock C.S."/>
            <person name="Peterson J."/>
            <person name="Quail M.A."/>
            <person name="Rabbinowitsch E."/>
            <person name="Rajandream M.A."/>
            <person name="Reitter C."/>
            <person name="Salzberg S.L."/>
            <person name="Sanders M."/>
            <person name="Schobel S."/>
            <person name="Sharp S."/>
            <person name="Simmonds M."/>
            <person name="Simpson A.J."/>
            <person name="Tallon L."/>
            <person name="Turner C.M."/>
            <person name="Tait A."/>
            <person name="Tivey A.R."/>
            <person name="Van Aken S."/>
            <person name="Walker D."/>
            <person name="Wanless D."/>
            <person name="Wang S."/>
            <person name="White B."/>
            <person name="White O."/>
            <person name="Whitehead S."/>
            <person name="Woodward J."/>
            <person name="Wortman J."/>
            <person name="Adams M.D."/>
            <person name="Embley T.M."/>
            <person name="Gull K."/>
            <person name="Ullu E."/>
            <person name="Barry J.D."/>
            <person name="Fairlamb A.H."/>
            <person name="Opperdoes F."/>
            <person name="Barrell B.G."/>
            <person name="Donelson J.E."/>
            <person name="Hall N."/>
            <person name="Fraser C.M."/>
            <person name="Melville S.E."/>
            <person name="El-Sayed N.M."/>
        </authorList>
    </citation>
    <scope>NUCLEOTIDE SEQUENCE [LARGE SCALE GENOMIC DNA]</scope>
    <source>
        <strain evidence="14 15">927/4 GUTat10.1</strain>
    </source>
</reference>
<evidence type="ECO:0000256" key="3">
    <source>
        <dbReference type="ARBA" id="ARBA00022475"/>
    </source>
</evidence>
<feature type="region of interest" description="Disordered" evidence="10">
    <location>
        <begin position="426"/>
        <end position="462"/>
    </location>
</feature>
<keyword evidence="4" id="KW-0336">GPI-anchor</keyword>
<evidence type="ECO:0000256" key="10">
    <source>
        <dbReference type="SAM" id="MobiDB-lite"/>
    </source>
</evidence>
<dbReference type="VEuPathDB" id="TriTrypDB:Tb927.9.190"/>
<feature type="signal peptide" evidence="11">
    <location>
        <begin position="1"/>
        <end position="21"/>
    </location>
</feature>
<dbReference type="KEGG" id="tbr:Tb09.354.0090"/>
<dbReference type="InterPro" id="IPR027446">
    <property type="entry name" value="VSG_C_dom_sf"/>
</dbReference>
<dbReference type="GeneID" id="3660363"/>
<dbReference type="InParanoid" id="Q38G46"/>
<sequence length="499" mass="52824">MRSLIANLLTALVALTSVAHSARENAQEYEALCAAYQAATGTIEPADFNTAQADAEVPTAVKALYAATIPDEHYNNKTFGIFTTDTEFTAVKDTVKTEKNIDKSPVYTRPPESPGKRAALTALERLYNSTKATAGQAAEKQKELQSLKEKAEKFLKAAVFGHETATEAKEENFDTRANACNGGGNAKAASQNLAQALACVCGTASTNNGICVQGEDQANYGTGSGASAGVSAYKAIVAKCQPATEPKKVTAELLTAAVSQVESVLGNKAFTGHTNNGRYVLGNGAAANCNGGDSSATCIDYTTTVGTGTFHKVKWVENMLQATKELKKAYTIRAEQAKMQAQLEAAEAQAWQLRDTLAIATITAAHAAETIKPSKRQRQETIDSKEAECNTKDKDTDCKPPCAWNAEAKDEKKRCTLSEKGKEAAEKVAANQAGTDGKNESKCGEAKTEDECKKVPGKTPEGKKAVCGWIEGKCQDSSILASKQFALSVVSAAFVALLF</sequence>
<dbReference type="GO" id="GO:0020033">
    <property type="term" value="P:antigenic variation"/>
    <property type="evidence" value="ECO:0000304"/>
    <property type="project" value="GeneDB"/>
</dbReference>
<dbReference type="EMBL" id="CM000207">
    <property type="protein sequence ID" value="EAN76224.1"/>
    <property type="molecule type" value="Genomic_DNA"/>
</dbReference>
<feature type="compositionally biased region" description="Basic and acidic residues" evidence="10">
    <location>
        <begin position="377"/>
        <end position="390"/>
    </location>
</feature>
<keyword evidence="15" id="KW-1185">Reference proteome</keyword>
<comment type="function">
    <text evidence="1">VSG forms a coat on the surface of the parasite. The trypanosome evades the immune response of the host by expressing a series of antigenically distinct VSGs from an estimated 1000 VSG genes.</text>
</comment>
<dbReference type="PaxDb" id="5691-EAN76224"/>
<dbReference type="GO" id="GO:0005886">
    <property type="term" value="C:plasma membrane"/>
    <property type="evidence" value="ECO:0007669"/>
    <property type="project" value="UniProtKB-SubCell"/>
</dbReference>
<keyword evidence="7" id="KW-0325">Glycoprotein</keyword>
<gene>
    <name evidence="14" type="ORF">Tb09.354.0090</name>
</gene>
<evidence type="ECO:0000313" key="15">
    <source>
        <dbReference type="Proteomes" id="UP000008524"/>
    </source>
</evidence>
<reference evidence="14 15" key="1">
    <citation type="journal article" date="2005" name="Science">
        <title>Comparative genomics of trypanosomatid parasitic protozoa.</title>
        <authorList>
            <person name="El-Sayed N.M."/>
            <person name="Myler P.J."/>
            <person name="Blandin G."/>
            <person name="Berriman M."/>
            <person name="Crabtree J."/>
            <person name="Aggarwal G."/>
            <person name="Caler E."/>
            <person name="Renauld H."/>
            <person name="Worthey E.A."/>
            <person name="Hertz-Fowler C."/>
            <person name="Ghedin E."/>
            <person name="Peacock C."/>
            <person name="Bartholomeu D.C."/>
            <person name="Haas B.J."/>
            <person name="Tran A.N."/>
            <person name="Wortman J.R."/>
            <person name="Alsmark U.C."/>
            <person name="Angiuoli S."/>
            <person name="Anupama A."/>
            <person name="Badger J."/>
            <person name="Bringaud F."/>
            <person name="Cadag E."/>
            <person name="Carlton J.M."/>
            <person name="Cerqueira G.C."/>
            <person name="Creasy T."/>
            <person name="Delcher A.L."/>
            <person name="Djikeng A."/>
            <person name="Embley T.M."/>
            <person name="Hauser C."/>
            <person name="Ivens A.C."/>
            <person name="Kummerfeld S.K."/>
            <person name="Pereira-Leal J.B."/>
            <person name="Nilsson D."/>
            <person name="Peterson J."/>
            <person name="Salzberg S.L."/>
            <person name="Shallom J."/>
            <person name="Silva J.C."/>
            <person name="Sundaram J."/>
            <person name="Westenberger S."/>
            <person name="White O."/>
            <person name="Melville S.E."/>
            <person name="Donelson J.E."/>
            <person name="Andersson B."/>
            <person name="Stuart K.D."/>
            <person name="Hall N."/>
        </authorList>
    </citation>
    <scope>NUCLEOTIDE SEQUENCE [LARGE SCALE GENOMIC DNA]</scope>
    <source>
        <strain evidence="14 15">927/4 GUTat10.1</strain>
    </source>
</reference>